<dbReference type="AlphaFoldDB" id="A0AA39SWZ2"/>
<reference evidence="2" key="1">
    <citation type="journal article" date="2022" name="Plant J.">
        <title>Strategies of tolerance reflected in two North American maple genomes.</title>
        <authorList>
            <person name="McEvoy S.L."/>
            <person name="Sezen U.U."/>
            <person name="Trouern-Trend A."/>
            <person name="McMahon S.M."/>
            <person name="Schaberg P.G."/>
            <person name="Yang J."/>
            <person name="Wegrzyn J.L."/>
            <person name="Swenson N.G."/>
        </authorList>
    </citation>
    <scope>NUCLEOTIDE SEQUENCE</scope>
    <source>
        <strain evidence="2">NS2018</strain>
    </source>
</reference>
<feature type="compositionally biased region" description="Basic and acidic residues" evidence="1">
    <location>
        <begin position="10"/>
        <end position="20"/>
    </location>
</feature>
<dbReference type="Proteomes" id="UP001168877">
    <property type="component" value="Unassembled WGS sequence"/>
</dbReference>
<sequence length="352" mass="37171">MSFLPVNGGGDRRFTSDSRAVKQKSVVENGDISVSHDASTSRGFPMQVQVHDGLLRVVGNTATHMEVGSLPAVRGTDQPAVEVETLMVNGTESRGINEGKLMEDTCSTSTVGKGIPYSGPDPLDPVVSVQEIGSEVKAQSIPQLPGSSGGPTSGPNEDVSVVIPPPSPSAAFGLSGQNCTSLDPPVGSGHFGEKRYKSLRKTIVKGISKNSLFKRGKRKSEVESSVFNRRSSKFRKVVASNDEQAEGHEGVVSPGVTNGVGLPAKEGHAGVVSTGVTKDQQKKQQRPKRVASLDIFKGLTVALMILVDDAGGDWPVIGHAPWNGCNLADFVMPSLHCCLLHFTLSQENIKPN</sequence>
<proteinExistence type="predicted"/>
<gene>
    <name evidence="2" type="ORF">LWI29_016934</name>
</gene>
<dbReference type="EMBL" id="JAUESC010000003">
    <property type="protein sequence ID" value="KAK0600636.1"/>
    <property type="molecule type" value="Genomic_DNA"/>
</dbReference>
<dbReference type="PANTHER" id="PTHR31061:SF25">
    <property type="entry name" value="HEPARAN-ALPHA-GLUCOSAMINIDE N-ACETYLTRANSFERASE-LIKE PROTEIN (DUF1624)"/>
    <property type="match status" value="1"/>
</dbReference>
<feature type="region of interest" description="Disordered" evidence="1">
    <location>
        <begin position="1"/>
        <end position="23"/>
    </location>
</feature>
<protein>
    <submittedName>
        <fullName evidence="2">Uncharacterized protein</fullName>
    </submittedName>
</protein>
<feature type="compositionally biased region" description="Low complexity" evidence="1">
    <location>
        <begin position="153"/>
        <end position="162"/>
    </location>
</feature>
<evidence type="ECO:0000313" key="3">
    <source>
        <dbReference type="Proteomes" id="UP001168877"/>
    </source>
</evidence>
<feature type="region of interest" description="Disordered" evidence="1">
    <location>
        <begin position="137"/>
        <end position="190"/>
    </location>
</feature>
<comment type="caution">
    <text evidence="2">The sequence shown here is derived from an EMBL/GenBank/DDBJ whole genome shotgun (WGS) entry which is preliminary data.</text>
</comment>
<name>A0AA39SWZ2_ACESA</name>
<evidence type="ECO:0000313" key="2">
    <source>
        <dbReference type="EMBL" id="KAK0600636.1"/>
    </source>
</evidence>
<dbReference type="PANTHER" id="PTHR31061">
    <property type="entry name" value="LD22376P"/>
    <property type="match status" value="1"/>
</dbReference>
<evidence type="ECO:0000256" key="1">
    <source>
        <dbReference type="SAM" id="MobiDB-lite"/>
    </source>
</evidence>
<organism evidence="2 3">
    <name type="scientific">Acer saccharum</name>
    <name type="common">Sugar maple</name>
    <dbReference type="NCBI Taxonomy" id="4024"/>
    <lineage>
        <taxon>Eukaryota</taxon>
        <taxon>Viridiplantae</taxon>
        <taxon>Streptophyta</taxon>
        <taxon>Embryophyta</taxon>
        <taxon>Tracheophyta</taxon>
        <taxon>Spermatophyta</taxon>
        <taxon>Magnoliopsida</taxon>
        <taxon>eudicotyledons</taxon>
        <taxon>Gunneridae</taxon>
        <taxon>Pentapetalae</taxon>
        <taxon>rosids</taxon>
        <taxon>malvids</taxon>
        <taxon>Sapindales</taxon>
        <taxon>Sapindaceae</taxon>
        <taxon>Hippocastanoideae</taxon>
        <taxon>Acereae</taxon>
        <taxon>Acer</taxon>
    </lineage>
</organism>
<keyword evidence="3" id="KW-1185">Reference proteome</keyword>
<accession>A0AA39SWZ2</accession>
<reference evidence="2" key="2">
    <citation type="submission" date="2023-06" db="EMBL/GenBank/DDBJ databases">
        <authorList>
            <person name="Swenson N.G."/>
            <person name="Wegrzyn J.L."/>
            <person name="Mcevoy S.L."/>
        </authorList>
    </citation>
    <scope>NUCLEOTIDE SEQUENCE</scope>
    <source>
        <strain evidence="2">NS2018</strain>
        <tissue evidence="2">Leaf</tissue>
    </source>
</reference>